<dbReference type="SUPFAM" id="SSF51556">
    <property type="entry name" value="Metallo-dependent hydrolases"/>
    <property type="match status" value="1"/>
</dbReference>
<dbReference type="InterPro" id="IPR050287">
    <property type="entry name" value="MTA/SAH_deaminase"/>
</dbReference>
<evidence type="ECO:0000256" key="3">
    <source>
        <dbReference type="ARBA" id="ARBA00022833"/>
    </source>
</evidence>
<name>A0A9E8ZFT0_9CYAN</name>
<gene>
    <name evidence="5" type="ORF">OXH18_09785</name>
</gene>
<dbReference type="CDD" id="cd01298">
    <property type="entry name" value="ATZ_TRZ_like"/>
    <property type="match status" value="1"/>
</dbReference>
<evidence type="ECO:0000256" key="2">
    <source>
        <dbReference type="ARBA" id="ARBA00022801"/>
    </source>
</evidence>
<dbReference type="GO" id="GO:0019239">
    <property type="term" value="F:deaminase activity"/>
    <property type="evidence" value="ECO:0007669"/>
    <property type="project" value="UniProtKB-ARBA"/>
</dbReference>
<evidence type="ECO:0000256" key="1">
    <source>
        <dbReference type="ARBA" id="ARBA00022723"/>
    </source>
</evidence>
<organism evidence="5 6">
    <name type="scientific">Thermocoleostomius sinensis A174</name>
    <dbReference type="NCBI Taxonomy" id="2016057"/>
    <lineage>
        <taxon>Bacteria</taxon>
        <taxon>Bacillati</taxon>
        <taxon>Cyanobacteriota</taxon>
        <taxon>Cyanophyceae</taxon>
        <taxon>Oculatellales</taxon>
        <taxon>Oculatellaceae</taxon>
        <taxon>Thermocoleostomius</taxon>
    </lineage>
</organism>
<dbReference type="EC" id="3.5.4.32" evidence="5"/>
<evidence type="ECO:0000313" key="6">
    <source>
        <dbReference type="Proteomes" id="UP001163152"/>
    </source>
</evidence>
<sequence length="456" mass="49827">MPTLLVKNIHTLVTQDAQRREIRHGAIWVRDQVIEQVGTTAELPATADEVLDLHDRHLVLPGLVNTHHHFYQCLTRVMPAAQDGTLFTWLKTLYPIWQNLTPKAIAVSAQMAAAELMLSGCTTASDHLYIFPNDCTLDDEIHAIAAIGLRFHASRGSMSVGERQGGLPPDTLVESEAKILDDSQRLIEQYHDNTRHSMLRITLAPCSPFSVSPDLMRQSAALARSYPGVRLHTHLAENQSDVDYSLATFGLLPGAYAESVGWLGTDVWHAHCVQLDEAAIAKFGKTGTGVAHCPCSNTRLASGIAPIRKMLNQGVPVGLGVDGSASNDTGNLFQEARLAFLLARVRECDASAMTARQILDIATLGGARVLGRDDIGAIAPGMSADFIAINLDRPQFAGAWHDPVAALIFCHVDRVDYSFINGRRVVDQGHLITVDLDRLIEQTNRMAYELVNGNRE</sequence>
<dbReference type="Gene3D" id="3.20.20.140">
    <property type="entry name" value="Metal-dependent hydrolases"/>
    <property type="match status" value="1"/>
</dbReference>
<dbReference type="NCBIfam" id="NF006055">
    <property type="entry name" value="PRK08203.1"/>
    <property type="match status" value="1"/>
</dbReference>
<keyword evidence="3" id="KW-0862">Zinc</keyword>
<dbReference type="InterPro" id="IPR032466">
    <property type="entry name" value="Metal_Hydrolase"/>
</dbReference>
<protein>
    <submittedName>
        <fullName evidence="5">8-oxoguanine deaminase</fullName>
        <ecNumber evidence="5">3.5.4.32</ecNumber>
    </submittedName>
</protein>
<evidence type="ECO:0000259" key="4">
    <source>
        <dbReference type="Pfam" id="PF01979"/>
    </source>
</evidence>
<dbReference type="PANTHER" id="PTHR43794:SF11">
    <property type="entry name" value="AMIDOHYDROLASE-RELATED DOMAIN-CONTAINING PROTEIN"/>
    <property type="match status" value="1"/>
</dbReference>
<dbReference type="InterPro" id="IPR006680">
    <property type="entry name" value="Amidohydro-rel"/>
</dbReference>
<proteinExistence type="predicted"/>
<dbReference type="GO" id="GO:0102127">
    <property type="term" value="F:8-oxoguanine deaminase activity"/>
    <property type="evidence" value="ECO:0007669"/>
    <property type="project" value="UniProtKB-EC"/>
</dbReference>
<dbReference type="PANTHER" id="PTHR43794">
    <property type="entry name" value="AMINOHYDROLASE SSNA-RELATED"/>
    <property type="match status" value="1"/>
</dbReference>
<feature type="domain" description="Amidohydrolase-related" evidence="4">
    <location>
        <begin position="58"/>
        <end position="425"/>
    </location>
</feature>
<dbReference type="GO" id="GO:0046872">
    <property type="term" value="F:metal ion binding"/>
    <property type="evidence" value="ECO:0007669"/>
    <property type="project" value="UniProtKB-KW"/>
</dbReference>
<dbReference type="Gene3D" id="2.30.40.10">
    <property type="entry name" value="Urease, subunit C, domain 1"/>
    <property type="match status" value="1"/>
</dbReference>
<dbReference type="FunFam" id="3.20.20.140:FF:000014">
    <property type="entry name" value="5-methylthioadenosine/S-adenosylhomocysteine deaminase"/>
    <property type="match status" value="1"/>
</dbReference>
<dbReference type="Pfam" id="PF01979">
    <property type="entry name" value="Amidohydro_1"/>
    <property type="match status" value="1"/>
</dbReference>
<reference evidence="5" key="1">
    <citation type="submission" date="2022-12" db="EMBL/GenBank/DDBJ databases">
        <title>Polyphasic identification of a Novel Hot-Spring Cyanobacterium Ocullathermofonsia sinensis gen nov. sp. nov. and Genomic Insights on its Adaptations to the Thermal Habitat.</title>
        <authorList>
            <person name="Daroch M."/>
            <person name="Tang J."/>
            <person name="Jiang Y."/>
        </authorList>
    </citation>
    <scope>NUCLEOTIDE SEQUENCE</scope>
    <source>
        <strain evidence="5">PKUAC-SCTA174</strain>
    </source>
</reference>
<dbReference type="Proteomes" id="UP001163152">
    <property type="component" value="Chromosome"/>
</dbReference>
<dbReference type="RefSeq" id="WP_268612474.1">
    <property type="nucleotide sequence ID" value="NZ_CP113797.1"/>
</dbReference>
<dbReference type="InterPro" id="IPR011059">
    <property type="entry name" value="Metal-dep_hydrolase_composite"/>
</dbReference>
<keyword evidence="2 5" id="KW-0378">Hydrolase</keyword>
<keyword evidence="6" id="KW-1185">Reference proteome</keyword>
<dbReference type="AlphaFoldDB" id="A0A9E8ZFT0"/>
<dbReference type="KEGG" id="tsin:OXH18_09785"/>
<accession>A0A9E8ZFT0</accession>
<evidence type="ECO:0000313" key="5">
    <source>
        <dbReference type="EMBL" id="WAL62257.1"/>
    </source>
</evidence>
<dbReference type="EMBL" id="CP113797">
    <property type="protein sequence ID" value="WAL62257.1"/>
    <property type="molecule type" value="Genomic_DNA"/>
</dbReference>
<keyword evidence="1" id="KW-0479">Metal-binding</keyword>
<dbReference type="SUPFAM" id="SSF51338">
    <property type="entry name" value="Composite domain of metallo-dependent hydrolases"/>
    <property type="match status" value="1"/>
</dbReference>